<protein>
    <submittedName>
        <fullName evidence="5">Uncharacterized protein LOC118423005</fullName>
    </submittedName>
</protein>
<reference evidence="5" key="2">
    <citation type="submission" date="2025-08" db="UniProtKB">
        <authorList>
            <consortium name="RefSeq"/>
        </authorList>
    </citation>
    <scope>IDENTIFICATION</scope>
    <source>
        <strain evidence="5">S238N-H82</strain>
        <tissue evidence="5">Testes</tissue>
    </source>
</reference>
<dbReference type="PROSITE" id="PS50878">
    <property type="entry name" value="RT_POL"/>
    <property type="match status" value="1"/>
</dbReference>
<dbReference type="InterPro" id="IPR043502">
    <property type="entry name" value="DNA/RNA_pol_sf"/>
</dbReference>
<evidence type="ECO:0000259" key="3">
    <source>
        <dbReference type="PROSITE" id="PS50878"/>
    </source>
</evidence>
<proteinExistence type="predicted"/>
<reference evidence="4" key="1">
    <citation type="journal article" date="2020" name="Nat. Ecol. Evol.">
        <title>Deeply conserved synteny resolves early events in vertebrate evolution.</title>
        <authorList>
            <person name="Simakov O."/>
            <person name="Marletaz F."/>
            <person name="Yue J.X."/>
            <person name="O'Connell B."/>
            <person name="Jenkins J."/>
            <person name="Brandt A."/>
            <person name="Calef R."/>
            <person name="Tung C.H."/>
            <person name="Huang T.K."/>
            <person name="Schmutz J."/>
            <person name="Satoh N."/>
            <person name="Yu J.K."/>
            <person name="Putnam N.H."/>
            <person name="Green R.E."/>
            <person name="Rokhsar D.S."/>
        </authorList>
    </citation>
    <scope>NUCLEOTIDE SEQUENCE [LARGE SCALE GENOMIC DNA]</scope>
    <source>
        <strain evidence="4">S238N-H82</strain>
    </source>
</reference>
<sequence length="1091" mass="124949">MGCLKTQSLEQRTRTFDLGETAEVPRQDDNHSPRDHQARDREQPDTQGIEPVPEERERMEEPSQESGGPERPVETERVGRQEPRKSQIKWPPSNADKAWEQLDEDLEGILESVLAGSVERKIEAMAEMVYSVGLERFGEKPSGGGRKRSEQPNRRERERRQIRKDLKALSNRWKRAEQSEKEALSKLREDLRTRLNSLSKAERTRKKRKERERRRAAFISNPFRFTKRMLGTKTSGKLTCSVEEVEDYLRITHGDSNRETEIGDLEELQDPQPPTQEMDCSEIKLAEVRAIIRKARAGSAPGPSGTTYQVYKKCPKLTIRLWKLIRVLWRKRKVPNSWKRAEGVFCPKQENAESIGQFRTISLLSVEGKVFFAIIARRLLNYMMRNHYINTSIQKGGVPGFSGCLEHTSMLTQMLEEARAGKKDLAIVWLDLENAYGSVPHQLIKTALAKYHIPEQARRVITQYLDGLQIRLTVNGMTTSWQNLERGIVTGCTISVILFVAAMNLLIEPSTRQSRGPKTRSGVRQPPIRAFMDDLTLSTESVLGARHMLRSLDRAATWARMRFKAKKCRKLVLRKGKLCDMLQLEIQGEKIPSVSDQPVKSLGKKFDKTLADVQNVKEFRKQAGEGLRKIEESNLPGKYKLWCYQYGLLPRLTWPMTMYNIPLTTMEQVDKKISKYIRKWLGVPPGLTSVGLYSTTAKLQLPLTSALEEYKVAKVRAQATLDNSKDAIVREAGIKLRSGRKWSVAEAAESARSRLRHKDIVGVVAQGRLGLGAGTTAGQRWKDAAPIVRRKMLQGEIRRQEEEKRRAQAVSQGVQGAWVKWEQARERKVTWKELWSWEPLRTQFLLKSVYDLLPTPANLKRWGKESEEKCVLCGKRGTLSHLLTGCAVALGQGRYRWRHDRVLRVLAAALEEKRVQMSGRKQRRLRFVEFVKEGGKGKRRGKSAIDEGLGILASAGDWDLRVDLDRKLTFPEEITTTNQRPDIVILSAKTRQVVIMELTVPWEDRMEEAFERKAEKYNELKQSCIEKGWKTWYYPIEVGCRGFVGQSTWRGLGAVGIKGRKRKVVTKNLAEAAEAASRWLWMKSKEHTWKI</sequence>
<keyword evidence="4" id="KW-1185">Reference proteome</keyword>
<evidence type="ECO:0000256" key="2">
    <source>
        <dbReference type="SAM" id="MobiDB-lite"/>
    </source>
</evidence>
<accession>A0A9J7MZ27</accession>
<dbReference type="Proteomes" id="UP000001554">
    <property type="component" value="Chromosome 9"/>
</dbReference>
<feature type="compositionally biased region" description="Basic and acidic residues" evidence="2">
    <location>
        <begin position="147"/>
        <end position="159"/>
    </location>
</feature>
<dbReference type="KEGG" id="bfo:118423005"/>
<dbReference type="AlphaFoldDB" id="A0A9J7MZ27"/>
<dbReference type="CDD" id="cd01650">
    <property type="entry name" value="RT_nLTR_like"/>
    <property type="match status" value="1"/>
</dbReference>
<feature type="compositionally biased region" description="Basic and acidic residues" evidence="2">
    <location>
        <begin position="11"/>
        <end position="44"/>
    </location>
</feature>
<feature type="region of interest" description="Disordered" evidence="2">
    <location>
        <begin position="1"/>
        <end position="97"/>
    </location>
</feature>
<dbReference type="InterPro" id="IPR026960">
    <property type="entry name" value="RVT-Znf"/>
</dbReference>
<dbReference type="GeneID" id="118423005"/>
<feature type="compositionally biased region" description="Basic and acidic residues" evidence="2">
    <location>
        <begin position="71"/>
        <end position="85"/>
    </location>
</feature>
<feature type="coiled-coil region" evidence="1">
    <location>
        <begin position="159"/>
        <end position="201"/>
    </location>
</feature>
<organism evidence="4 5">
    <name type="scientific">Branchiostoma floridae</name>
    <name type="common">Florida lancelet</name>
    <name type="synonym">Amphioxus</name>
    <dbReference type="NCBI Taxonomy" id="7739"/>
    <lineage>
        <taxon>Eukaryota</taxon>
        <taxon>Metazoa</taxon>
        <taxon>Chordata</taxon>
        <taxon>Cephalochordata</taxon>
        <taxon>Leptocardii</taxon>
        <taxon>Amphioxiformes</taxon>
        <taxon>Branchiostomatidae</taxon>
        <taxon>Branchiostoma</taxon>
    </lineage>
</organism>
<feature type="region of interest" description="Disordered" evidence="2">
    <location>
        <begin position="136"/>
        <end position="159"/>
    </location>
</feature>
<dbReference type="RefSeq" id="XP_035686792.1">
    <property type="nucleotide sequence ID" value="XM_035830899.1"/>
</dbReference>
<name>A0A9J7MZ27_BRAFL</name>
<dbReference type="PANTHER" id="PTHR19446">
    <property type="entry name" value="REVERSE TRANSCRIPTASES"/>
    <property type="match status" value="1"/>
</dbReference>
<evidence type="ECO:0000313" key="4">
    <source>
        <dbReference type="Proteomes" id="UP000001554"/>
    </source>
</evidence>
<dbReference type="InterPro" id="IPR000477">
    <property type="entry name" value="RT_dom"/>
</dbReference>
<dbReference type="Pfam" id="PF13966">
    <property type="entry name" value="zf-RVT"/>
    <property type="match status" value="1"/>
</dbReference>
<dbReference type="OMA" id="YAFSCIV"/>
<gene>
    <name evidence="5" type="primary">LOC118423005</name>
</gene>
<dbReference type="SUPFAM" id="SSF56672">
    <property type="entry name" value="DNA/RNA polymerases"/>
    <property type="match status" value="1"/>
</dbReference>
<feature type="compositionally biased region" description="Polar residues" evidence="2">
    <location>
        <begin position="1"/>
        <end position="10"/>
    </location>
</feature>
<dbReference type="OrthoDB" id="6114255at2759"/>
<evidence type="ECO:0000256" key="1">
    <source>
        <dbReference type="SAM" id="Coils"/>
    </source>
</evidence>
<evidence type="ECO:0000313" key="5">
    <source>
        <dbReference type="RefSeq" id="XP_035686792.1"/>
    </source>
</evidence>
<keyword evidence="1" id="KW-0175">Coiled coil</keyword>
<feature type="domain" description="Reverse transcriptase" evidence="3">
    <location>
        <begin position="327"/>
        <end position="586"/>
    </location>
</feature>
<dbReference type="Pfam" id="PF00078">
    <property type="entry name" value="RVT_1"/>
    <property type="match status" value="1"/>
</dbReference>